<evidence type="ECO:0000313" key="2">
    <source>
        <dbReference type="EMBL" id="DAF95378.1"/>
    </source>
</evidence>
<reference evidence="2" key="1">
    <citation type="journal article" date="2021" name="Proc. Natl. Acad. Sci. U.S.A.">
        <title>A Catalog of Tens of Thousands of Viruses from Human Metagenomes Reveals Hidden Associations with Chronic Diseases.</title>
        <authorList>
            <person name="Tisza M.J."/>
            <person name="Buck C.B."/>
        </authorList>
    </citation>
    <scope>NUCLEOTIDE SEQUENCE</scope>
    <source>
        <strain evidence="2">CtCo31</strain>
    </source>
</reference>
<feature type="domain" description="Tail sheath protein Gp18-like" evidence="1">
    <location>
        <begin position="2"/>
        <end position="83"/>
    </location>
</feature>
<protein>
    <submittedName>
        <fullName evidence="2">Tail sheath protein</fullName>
    </submittedName>
</protein>
<dbReference type="Gene3D" id="2.40.10.380">
    <property type="match status" value="1"/>
</dbReference>
<dbReference type="EMBL" id="BK016109">
    <property type="protein sequence ID" value="DAF95378.1"/>
    <property type="molecule type" value="Genomic_DNA"/>
</dbReference>
<sequence>MIQNPGTGYSVGDKITVVFDQKELTKTGYVTEVSIDGAIQKAFIPSEEIIETKAKLGLTEFDPVKWSVKIESLAGGAGAQITSLGIEEK</sequence>
<proteinExistence type="predicted"/>
<organism evidence="2">
    <name type="scientific">Myoviridae sp. ctCo31</name>
    <dbReference type="NCBI Taxonomy" id="2825053"/>
    <lineage>
        <taxon>Viruses</taxon>
        <taxon>Duplodnaviria</taxon>
        <taxon>Heunggongvirae</taxon>
        <taxon>Uroviricota</taxon>
        <taxon>Caudoviricetes</taxon>
    </lineage>
</organism>
<accession>A0A8S5ULU5</accession>
<name>A0A8S5ULU5_9CAUD</name>
<evidence type="ECO:0000259" key="1">
    <source>
        <dbReference type="Pfam" id="PF22639"/>
    </source>
</evidence>
<dbReference type="InterPro" id="IPR054565">
    <property type="entry name" value="Gp18-like_dom_I"/>
</dbReference>
<dbReference type="Pfam" id="PF22639">
    <property type="entry name" value="Gp18_dom_I"/>
    <property type="match status" value="1"/>
</dbReference>